<dbReference type="GO" id="GO:0000271">
    <property type="term" value="P:polysaccharide biosynthetic process"/>
    <property type="evidence" value="ECO:0007669"/>
    <property type="project" value="TreeGrafter"/>
</dbReference>
<evidence type="ECO:0000256" key="1">
    <source>
        <dbReference type="ARBA" id="ARBA00001933"/>
    </source>
</evidence>
<keyword evidence="4 7" id="KW-0663">Pyridoxal phosphate</keyword>
<dbReference type="Gene3D" id="3.90.1150.10">
    <property type="entry name" value="Aspartate Aminotransferase, domain 1"/>
    <property type="match status" value="1"/>
</dbReference>
<keyword evidence="3 9" id="KW-0808">Transferase</keyword>
<dbReference type="InterPro" id="IPR015424">
    <property type="entry name" value="PyrdxlP-dep_Trfase"/>
</dbReference>
<proteinExistence type="inferred from homology"/>
<feature type="modified residue" description="N6-(pyridoxal phosphate)lysine" evidence="7">
    <location>
        <position position="183"/>
    </location>
</feature>
<evidence type="ECO:0000256" key="7">
    <source>
        <dbReference type="PIRSR" id="PIRSR000390-2"/>
    </source>
</evidence>
<dbReference type="CDD" id="cd00616">
    <property type="entry name" value="AHBA_syn"/>
    <property type="match status" value="1"/>
</dbReference>
<feature type="active site" description="Proton acceptor" evidence="6">
    <location>
        <position position="183"/>
    </location>
</feature>
<reference evidence="9 10" key="1">
    <citation type="journal article" date="2016" name="Nat. Commun.">
        <title>Thousands of microbial genomes shed light on interconnected biogeochemical processes in an aquifer system.</title>
        <authorList>
            <person name="Anantharaman K."/>
            <person name="Brown C.T."/>
            <person name="Hug L.A."/>
            <person name="Sharon I."/>
            <person name="Castelle C.J."/>
            <person name="Probst A.J."/>
            <person name="Thomas B.C."/>
            <person name="Singh A."/>
            <person name="Wilkins M.J."/>
            <person name="Karaoz U."/>
            <person name="Brodie E.L."/>
            <person name="Williams K.H."/>
            <person name="Hubbard S.S."/>
            <person name="Banfield J.F."/>
        </authorList>
    </citation>
    <scope>NUCLEOTIDE SEQUENCE [LARGE SCALE GENOMIC DNA]</scope>
</reference>
<evidence type="ECO:0000256" key="4">
    <source>
        <dbReference type="ARBA" id="ARBA00022898"/>
    </source>
</evidence>
<dbReference type="PIRSF" id="PIRSF000390">
    <property type="entry name" value="PLP_StrS"/>
    <property type="match status" value="1"/>
</dbReference>
<organism evidence="9 10">
    <name type="scientific">Candidatus Staskawiczbacteria bacterium RIFCSPHIGHO2_01_FULL_41_41</name>
    <dbReference type="NCBI Taxonomy" id="1802203"/>
    <lineage>
        <taxon>Bacteria</taxon>
        <taxon>Candidatus Staskawicziibacteriota</taxon>
    </lineage>
</organism>
<dbReference type="Gene3D" id="3.40.640.10">
    <property type="entry name" value="Type I PLP-dependent aspartate aminotransferase-like (Major domain)"/>
    <property type="match status" value="1"/>
</dbReference>
<dbReference type="InterPro" id="IPR000653">
    <property type="entry name" value="DegT/StrS_aminotransferase"/>
</dbReference>
<dbReference type="EMBL" id="MHOP01000023">
    <property type="protein sequence ID" value="OGZ65392.1"/>
    <property type="molecule type" value="Genomic_DNA"/>
</dbReference>
<dbReference type="GO" id="GO:0030170">
    <property type="term" value="F:pyridoxal phosphate binding"/>
    <property type="evidence" value="ECO:0007669"/>
    <property type="project" value="TreeGrafter"/>
</dbReference>
<comment type="caution">
    <text evidence="9">The sequence shown here is derived from an EMBL/GenBank/DDBJ whole genome shotgun (WGS) entry which is preliminary data.</text>
</comment>
<dbReference type="SUPFAM" id="SSF53383">
    <property type="entry name" value="PLP-dependent transferases"/>
    <property type="match status" value="1"/>
</dbReference>
<dbReference type="FunFam" id="3.40.640.10:FF:000090">
    <property type="entry name" value="Pyridoxal phosphate-dependent aminotransferase"/>
    <property type="match status" value="1"/>
</dbReference>
<dbReference type="InterPro" id="IPR015421">
    <property type="entry name" value="PyrdxlP-dep_Trfase_major"/>
</dbReference>
<dbReference type="Proteomes" id="UP000178774">
    <property type="component" value="Unassembled WGS sequence"/>
</dbReference>
<dbReference type="GO" id="GO:0008483">
    <property type="term" value="F:transaminase activity"/>
    <property type="evidence" value="ECO:0007669"/>
    <property type="project" value="UniProtKB-KW"/>
</dbReference>
<comment type="similarity">
    <text evidence="5 8">Belongs to the DegT/DnrJ/EryC1 family.</text>
</comment>
<evidence type="ECO:0000256" key="5">
    <source>
        <dbReference type="ARBA" id="ARBA00037999"/>
    </source>
</evidence>
<evidence type="ECO:0000256" key="8">
    <source>
        <dbReference type="RuleBase" id="RU004508"/>
    </source>
</evidence>
<gene>
    <name evidence="9" type="ORF">A2822_02670</name>
</gene>
<dbReference type="InterPro" id="IPR015422">
    <property type="entry name" value="PyrdxlP-dep_Trfase_small"/>
</dbReference>
<dbReference type="PANTHER" id="PTHR30244:SF34">
    <property type="entry name" value="DTDP-4-AMINO-4,6-DIDEOXYGALACTOSE TRANSAMINASE"/>
    <property type="match status" value="1"/>
</dbReference>
<accession>A0A1G2HS69</accession>
<dbReference type="PANTHER" id="PTHR30244">
    <property type="entry name" value="TRANSAMINASE"/>
    <property type="match status" value="1"/>
</dbReference>
<evidence type="ECO:0000313" key="9">
    <source>
        <dbReference type="EMBL" id="OGZ65392.1"/>
    </source>
</evidence>
<name>A0A1G2HS69_9BACT</name>
<evidence type="ECO:0000256" key="2">
    <source>
        <dbReference type="ARBA" id="ARBA00022576"/>
    </source>
</evidence>
<evidence type="ECO:0000256" key="6">
    <source>
        <dbReference type="PIRSR" id="PIRSR000390-1"/>
    </source>
</evidence>
<evidence type="ECO:0000313" key="10">
    <source>
        <dbReference type="Proteomes" id="UP000178774"/>
    </source>
</evidence>
<comment type="cofactor">
    <cofactor evidence="1">
        <name>pyridoxal 5'-phosphate</name>
        <dbReference type="ChEBI" id="CHEBI:597326"/>
    </cofactor>
</comment>
<dbReference type="AlphaFoldDB" id="A0A1G2HS69"/>
<protein>
    <submittedName>
        <fullName evidence="9">Aminotransferase DegT</fullName>
    </submittedName>
</protein>
<sequence>MKFIPIFEPNIGSKEIFYVNKAVRSGWVSSLGYFVEKFEKDFSKYCGRRHGVSVSNGTVALHLALLALDIGRGDEVIVPNFSFVATVNSVLYTGATPVLVDIESDTLNIDVVKLEEKITKKTKAVIVVHTYGHPADMGAIMKIAEKHQLKVIEDAAEAHGAKYKNKRVGGFGDISCFSFYGNKTITTGEGGMCLVNDEKINKKMLLLRDHGMRKEKKYWHEVVGYNYRITNLQAALGCAQLERLEAFLKIKIKNAALYKKLLKDVPWIILPVEKSYAKHSYWMFSILIKEGMGYSRDTVMKKLKEAGIDSRVIFYPISDMPPYKKFTGKYLEVSKKTAYQGLSLPSSTKLTEKEIRYICNTLKNL</sequence>
<keyword evidence="2 9" id="KW-0032">Aminotransferase</keyword>
<evidence type="ECO:0000256" key="3">
    <source>
        <dbReference type="ARBA" id="ARBA00022679"/>
    </source>
</evidence>
<dbReference type="Pfam" id="PF01041">
    <property type="entry name" value="DegT_DnrJ_EryC1"/>
    <property type="match status" value="1"/>
</dbReference>